<sequence length="184" mass="20180">MAQDPLCYSGSNRHHSFRAAVRYGAPHRTVVREIPHHGTVRGAVAYRSAELAASRYGGGPRSVPRCGKLGPGGCVGRSCEVGRNWLCLRPVWSVWPATWDGNRRVCGWLCRWRLRIGAYRVVVQGGTAVRGGIGRVCVPFGRGELQSGTEPALSAHYFRNAVRNGPFQRTVARNIPQSGTLTRM</sequence>
<organism evidence="1 2">
    <name type="scientific">Bifidobacterium criceti</name>
    <dbReference type="NCBI Taxonomy" id="1960969"/>
    <lineage>
        <taxon>Bacteria</taxon>
        <taxon>Bacillati</taxon>
        <taxon>Actinomycetota</taxon>
        <taxon>Actinomycetes</taxon>
        <taxon>Bifidobacteriales</taxon>
        <taxon>Bifidobacteriaceae</taxon>
        <taxon>Bifidobacterium</taxon>
    </lineage>
</organism>
<dbReference type="EMBL" id="MVOH01000011">
    <property type="protein sequence ID" value="PAU67712.1"/>
    <property type="molecule type" value="Genomic_DNA"/>
</dbReference>
<reference evidence="1 2" key="1">
    <citation type="journal article" date="2017" name="ISME J.">
        <title>Unveiling bifidobacterial biogeography across the mammalian branch of the tree of life.</title>
        <authorList>
            <person name="Milani C."/>
            <person name="Mangifesta M."/>
            <person name="Mancabelli L."/>
            <person name="Lugli G.A."/>
            <person name="James K."/>
            <person name="Duranti S."/>
            <person name="Turroni F."/>
            <person name="Ferrario C."/>
            <person name="Ossiprandi M.C."/>
            <person name="van Sinderen D."/>
            <person name="Ventura M."/>
        </authorList>
    </citation>
    <scope>NUCLEOTIDE SEQUENCE [LARGE SCALE GENOMIC DNA]</scope>
    <source>
        <strain evidence="2">Ham19E</strain>
    </source>
</reference>
<name>A0A2A2EFI9_9BIFI</name>
<accession>A0A2A2EFI9</accession>
<evidence type="ECO:0000313" key="1">
    <source>
        <dbReference type="EMBL" id="PAU67712.1"/>
    </source>
</evidence>
<keyword evidence="2" id="KW-1185">Reference proteome</keyword>
<dbReference type="Proteomes" id="UP000218399">
    <property type="component" value="Unassembled WGS sequence"/>
</dbReference>
<dbReference type="AlphaFoldDB" id="A0A2A2EFI9"/>
<protein>
    <submittedName>
        <fullName evidence="1">Uncharacterized protein</fullName>
    </submittedName>
</protein>
<comment type="caution">
    <text evidence="1">The sequence shown here is derived from an EMBL/GenBank/DDBJ whole genome shotgun (WGS) entry which is preliminary data.</text>
</comment>
<gene>
    <name evidence="1" type="ORF">B1526_1020</name>
</gene>
<evidence type="ECO:0000313" key="2">
    <source>
        <dbReference type="Proteomes" id="UP000218399"/>
    </source>
</evidence>
<proteinExistence type="predicted"/>